<dbReference type="PROSITE" id="PS00211">
    <property type="entry name" value="ABC_TRANSPORTER_1"/>
    <property type="match status" value="1"/>
</dbReference>
<dbReference type="InterPro" id="IPR017871">
    <property type="entry name" value="ABC_transporter-like_CS"/>
</dbReference>
<keyword evidence="2" id="KW-0813">Transport</keyword>
<dbReference type="PANTHER" id="PTHR43776">
    <property type="entry name" value="TRANSPORT ATP-BINDING PROTEIN"/>
    <property type="match status" value="1"/>
</dbReference>
<dbReference type="InterPro" id="IPR027417">
    <property type="entry name" value="P-loop_NTPase"/>
</dbReference>
<dbReference type="Proteomes" id="UP000288603">
    <property type="component" value="Unassembled WGS sequence"/>
</dbReference>
<keyword evidence="7" id="KW-1185">Reference proteome</keyword>
<dbReference type="SUPFAM" id="SSF52540">
    <property type="entry name" value="P-loop containing nucleoside triphosphate hydrolases"/>
    <property type="match status" value="2"/>
</dbReference>
<dbReference type="NCBIfam" id="NF007739">
    <property type="entry name" value="PRK10419.1"/>
    <property type="match status" value="2"/>
</dbReference>
<gene>
    <name evidence="6" type="ORF">ELQ92_09315</name>
</gene>
<keyword evidence="3" id="KW-0547">Nucleotide-binding</keyword>
<sequence length="546" mass="58014">MTLLAVEELSVSFGAGRDRTSVVRNVSFSIAPGECVAIVGESGSGKSVTARTILGLAGTGSHVDARRLELAGHDVSRLAERELQRLRGDVVGLISQDALVSLDPLRRVGAEVGDPLRLHRRTSARARRRAVVDLLARVGVPRPELRARQYPHELSGGLRQRSLIASGIAAEPRLLIADEPTTALDMTVQAGILRLLADLRDAETGLLLISHDLGVVASLADRVLVMRHGRVIDEGPTAVILAGGAHPYTRELVHAVPEGVPRHTALLAREAESAPVPAQAGSSSQMPADAGARPVLSATGLEKSFGRGSHATRAVDGVDVHVQSGETLGVVGESGSGKTTVGRLLLALTEPDAGAVLLEGEAWSGVPERSRRPRRRLVGFVSQDTSSTVDPRWTVEHVIADALPGGLSPRQRRERAAEALAGVALEPALLDRSPRTLSGGQRQRVGIARALAAEPRVLVLDEPVSALDATVAAGVLDLLDDLQRERGLSYVLISHDLSVIRHMSDRVAVMHEGRIVETGPTETVFTAPEHEYTRRLLADVPMRPSI</sequence>
<dbReference type="GO" id="GO:0055085">
    <property type="term" value="P:transmembrane transport"/>
    <property type="evidence" value="ECO:0007669"/>
    <property type="project" value="UniProtKB-ARBA"/>
</dbReference>
<dbReference type="RefSeq" id="WP_128498707.1">
    <property type="nucleotide sequence ID" value="NZ_RZNC01000003.1"/>
</dbReference>
<dbReference type="CDD" id="cd03257">
    <property type="entry name" value="ABC_NikE_OppD_transporters"/>
    <property type="match status" value="2"/>
</dbReference>
<dbReference type="Gene3D" id="3.40.50.300">
    <property type="entry name" value="P-loop containing nucleotide triphosphate hydrolases"/>
    <property type="match status" value="2"/>
</dbReference>
<organism evidence="6 7">
    <name type="scientific">Labedella populi</name>
    <dbReference type="NCBI Taxonomy" id="2498850"/>
    <lineage>
        <taxon>Bacteria</taxon>
        <taxon>Bacillati</taxon>
        <taxon>Actinomycetota</taxon>
        <taxon>Actinomycetes</taxon>
        <taxon>Micrococcales</taxon>
        <taxon>Microbacteriaceae</taxon>
        <taxon>Labedella</taxon>
    </lineage>
</organism>
<evidence type="ECO:0000256" key="2">
    <source>
        <dbReference type="ARBA" id="ARBA00022448"/>
    </source>
</evidence>
<proteinExistence type="inferred from homology"/>
<dbReference type="GO" id="GO:0015833">
    <property type="term" value="P:peptide transport"/>
    <property type="evidence" value="ECO:0007669"/>
    <property type="project" value="InterPro"/>
</dbReference>
<evidence type="ECO:0000256" key="1">
    <source>
        <dbReference type="ARBA" id="ARBA00005417"/>
    </source>
</evidence>
<evidence type="ECO:0000256" key="4">
    <source>
        <dbReference type="ARBA" id="ARBA00022840"/>
    </source>
</evidence>
<evidence type="ECO:0000256" key="3">
    <source>
        <dbReference type="ARBA" id="ARBA00022741"/>
    </source>
</evidence>
<dbReference type="InterPro" id="IPR003593">
    <property type="entry name" value="AAA+_ATPase"/>
</dbReference>
<dbReference type="GO" id="GO:0016887">
    <property type="term" value="F:ATP hydrolysis activity"/>
    <property type="evidence" value="ECO:0007669"/>
    <property type="project" value="InterPro"/>
</dbReference>
<keyword evidence="4 6" id="KW-0067">ATP-binding</keyword>
<dbReference type="NCBIfam" id="NF008453">
    <property type="entry name" value="PRK11308.1"/>
    <property type="match status" value="2"/>
</dbReference>
<name>A0A3S4C234_9MICO</name>
<dbReference type="InterPro" id="IPR013563">
    <property type="entry name" value="Oligopep_ABC_C"/>
</dbReference>
<dbReference type="InterPro" id="IPR050319">
    <property type="entry name" value="ABC_transp_ATP-bind"/>
</dbReference>
<dbReference type="InterPro" id="IPR003439">
    <property type="entry name" value="ABC_transporter-like_ATP-bd"/>
</dbReference>
<protein>
    <submittedName>
        <fullName evidence="6">ABC transporter ATP-binding protein</fullName>
    </submittedName>
</protein>
<feature type="domain" description="ABC transporter" evidence="5">
    <location>
        <begin position="4"/>
        <end position="253"/>
    </location>
</feature>
<dbReference type="PANTHER" id="PTHR43776:SF7">
    <property type="entry name" value="D,D-DIPEPTIDE TRANSPORT ATP-BINDING PROTEIN DDPF-RELATED"/>
    <property type="match status" value="1"/>
</dbReference>
<dbReference type="SMART" id="SM00382">
    <property type="entry name" value="AAA"/>
    <property type="match status" value="2"/>
</dbReference>
<accession>A0A3S4C234</accession>
<dbReference type="EMBL" id="RZNC01000003">
    <property type="protein sequence ID" value="RWZ61211.1"/>
    <property type="molecule type" value="Genomic_DNA"/>
</dbReference>
<dbReference type="OrthoDB" id="4008250at2"/>
<dbReference type="Pfam" id="PF08352">
    <property type="entry name" value="oligo_HPY"/>
    <property type="match status" value="2"/>
</dbReference>
<evidence type="ECO:0000259" key="5">
    <source>
        <dbReference type="PROSITE" id="PS50893"/>
    </source>
</evidence>
<evidence type="ECO:0000313" key="6">
    <source>
        <dbReference type="EMBL" id="RWZ61211.1"/>
    </source>
</evidence>
<comment type="caution">
    <text evidence="6">The sequence shown here is derived from an EMBL/GenBank/DDBJ whole genome shotgun (WGS) entry which is preliminary data.</text>
</comment>
<feature type="domain" description="ABC transporter" evidence="5">
    <location>
        <begin position="296"/>
        <end position="537"/>
    </location>
</feature>
<dbReference type="PROSITE" id="PS50893">
    <property type="entry name" value="ABC_TRANSPORTER_2"/>
    <property type="match status" value="2"/>
</dbReference>
<dbReference type="GO" id="GO:0005524">
    <property type="term" value="F:ATP binding"/>
    <property type="evidence" value="ECO:0007669"/>
    <property type="project" value="UniProtKB-KW"/>
</dbReference>
<dbReference type="Pfam" id="PF00005">
    <property type="entry name" value="ABC_tran"/>
    <property type="match status" value="2"/>
</dbReference>
<comment type="similarity">
    <text evidence="1">Belongs to the ABC transporter superfamily.</text>
</comment>
<evidence type="ECO:0000313" key="7">
    <source>
        <dbReference type="Proteomes" id="UP000288603"/>
    </source>
</evidence>
<reference evidence="6 7" key="1">
    <citation type="submission" date="2018-12" db="EMBL/GenBank/DDBJ databases">
        <authorList>
            <person name="Li F."/>
        </authorList>
    </citation>
    <scope>NUCLEOTIDE SEQUENCE [LARGE SCALE GENOMIC DNA]</scope>
    <source>
        <strain evidence="6 7">8H24J-4-2</strain>
    </source>
</reference>
<dbReference type="AlphaFoldDB" id="A0A3S4C234"/>